<feature type="compositionally biased region" description="Polar residues" evidence="1">
    <location>
        <begin position="147"/>
        <end position="158"/>
    </location>
</feature>
<feature type="compositionally biased region" description="Basic and acidic residues" evidence="1">
    <location>
        <begin position="433"/>
        <end position="442"/>
    </location>
</feature>
<gene>
    <name evidence="2" type="ORF">Cvel_24822</name>
</gene>
<reference evidence="2" key="1">
    <citation type="submission" date="2014-11" db="EMBL/GenBank/DDBJ databases">
        <authorList>
            <person name="Otto D Thomas"/>
            <person name="Naeem Raeece"/>
        </authorList>
    </citation>
    <scope>NUCLEOTIDE SEQUENCE</scope>
</reference>
<protein>
    <submittedName>
        <fullName evidence="2">Uncharacterized protein</fullName>
    </submittedName>
</protein>
<proteinExistence type="predicted"/>
<evidence type="ECO:0000256" key="1">
    <source>
        <dbReference type="SAM" id="MobiDB-lite"/>
    </source>
</evidence>
<feature type="region of interest" description="Disordered" evidence="1">
    <location>
        <begin position="433"/>
        <end position="452"/>
    </location>
</feature>
<feature type="compositionally biased region" description="Polar residues" evidence="1">
    <location>
        <begin position="386"/>
        <end position="408"/>
    </location>
</feature>
<evidence type="ECO:0000313" key="2">
    <source>
        <dbReference type="EMBL" id="CEM39248.1"/>
    </source>
</evidence>
<name>A0A0G4H5X6_9ALVE</name>
<feature type="region of interest" description="Disordered" evidence="1">
    <location>
        <begin position="327"/>
        <end position="346"/>
    </location>
</feature>
<dbReference type="VEuPathDB" id="CryptoDB:Cvel_24822"/>
<accession>A0A0G4H5X6</accession>
<organism evidence="2">
    <name type="scientific">Chromera velia CCMP2878</name>
    <dbReference type="NCBI Taxonomy" id="1169474"/>
    <lineage>
        <taxon>Eukaryota</taxon>
        <taxon>Sar</taxon>
        <taxon>Alveolata</taxon>
        <taxon>Colpodellida</taxon>
        <taxon>Chromeraceae</taxon>
        <taxon>Chromera</taxon>
    </lineage>
</organism>
<feature type="region of interest" description="Disordered" evidence="1">
    <location>
        <begin position="127"/>
        <end position="168"/>
    </location>
</feature>
<feature type="compositionally biased region" description="Basic and acidic residues" evidence="1">
    <location>
        <begin position="327"/>
        <end position="340"/>
    </location>
</feature>
<feature type="region of interest" description="Disordered" evidence="1">
    <location>
        <begin position="356"/>
        <end position="408"/>
    </location>
</feature>
<dbReference type="EMBL" id="CDMZ01001916">
    <property type="protein sequence ID" value="CEM39248.1"/>
    <property type="molecule type" value="Genomic_DNA"/>
</dbReference>
<sequence length="545" mass="57619">MAYLAKLPKAASMDPEEFRRKAAAAAKIAEKDFRRTQRLNSKLSSKATLKTGAKLSKRLQQHQEALRDGSGSVVAWSDLVVPRLSGGFYRFAIPFPSASTVEVPASPSSGPPVPSETGLTNPCTTVTAEAKTRTRTGSNTSDDDISLSGTHSSVSPNDGDSWGMPGSTFPVSLPTPPPVPRLGASSDQMVALSFEPILGLRPYQGPPMQATQSAPGWDDREGWYVGQLQGTALTFENQAPSGEANRSQAPVRTAEERAALMREVLKNPYSEPSLLIPGVDTSPLHSADPRWHLGIARDSVLIEAELFPENSRPTHDIFFRVIPPKQDETAHAVARQEQKGEMGGGIAASAAAALEREGGGMDTEEVEAASSPLARLIPMPKHSAVDVSTASTAEPHSKPVSASVSPMGTNTGPGRLGMGMVEANDCFPPLSMEGDRQADHNPHSYGQQAQGGQCRQFEEGRVVKGVPCTRLVSSSSTLFVSGLSETGDGEDTEMQMQQGGSGLFTEGGDSNRTNGSSAAFAAGTGGRLQMEMVMDELMMGGMGRQ</sequence>
<dbReference type="AlphaFoldDB" id="A0A0G4H5X6"/>